<accession>A0A1I5YMK7</accession>
<evidence type="ECO:0000313" key="2">
    <source>
        <dbReference type="EMBL" id="SFQ45127.1"/>
    </source>
</evidence>
<dbReference type="STRING" id="82801.SAMN04488506_2115"/>
<proteinExistence type="predicted"/>
<protein>
    <submittedName>
        <fullName evidence="2">Copper chaperone CopZ</fullName>
    </submittedName>
</protein>
<organism evidence="2 3">
    <name type="scientific">Desemzia incerta</name>
    <dbReference type="NCBI Taxonomy" id="82801"/>
    <lineage>
        <taxon>Bacteria</taxon>
        <taxon>Bacillati</taxon>
        <taxon>Bacillota</taxon>
        <taxon>Bacilli</taxon>
        <taxon>Lactobacillales</taxon>
        <taxon>Carnobacteriaceae</taxon>
        <taxon>Desemzia</taxon>
    </lineage>
</organism>
<dbReference type="Proteomes" id="UP000199136">
    <property type="component" value="Unassembled WGS sequence"/>
</dbReference>
<dbReference type="SUPFAM" id="SSF55008">
    <property type="entry name" value="HMA, heavy metal-associated domain"/>
    <property type="match status" value="1"/>
</dbReference>
<name>A0A1I5YMK7_9LACT</name>
<sequence length="73" mass="7949">MRKEITIEGMKCEGCSNAVKQRFLGVEGVNDVVVNLEAKSALIEGNSAIDENELRESLSDTNYSVVGIKEMDA</sequence>
<keyword evidence="3" id="KW-1185">Reference proteome</keyword>
<evidence type="ECO:0000313" key="3">
    <source>
        <dbReference type="Proteomes" id="UP000199136"/>
    </source>
</evidence>
<dbReference type="Pfam" id="PF00403">
    <property type="entry name" value="HMA"/>
    <property type="match status" value="1"/>
</dbReference>
<dbReference type="AlphaFoldDB" id="A0A1I5YMK7"/>
<dbReference type="RefSeq" id="WP_092481123.1">
    <property type="nucleotide sequence ID" value="NZ_CP126128.1"/>
</dbReference>
<evidence type="ECO:0000259" key="1">
    <source>
        <dbReference type="PROSITE" id="PS50846"/>
    </source>
</evidence>
<reference evidence="2 3" key="1">
    <citation type="submission" date="2016-10" db="EMBL/GenBank/DDBJ databases">
        <authorList>
            <person name="de Groot N.N."/>
        </authorList>
    </citation>
    <scope>NUCLEOTIDE SEQUENCE [LARGE SCALE GENOMIC DNA]</scope>
    <source>
        <strain evidence="2 3">DSM 20581</strain>
    </source>
</reference>
<gene>
    <name evidence="2" type="ORF">SAMN04488506_2115</name>
</gene>
<dbReference type="PROSITE" id="PS50846">
    <property type="entry name" value="HMA_2"/>
    <property type="match status" value="1"/>
</dbReference>
<dbReference type="OrthoDB" id="9813965at2"/>
<dbReference type="CDD" id="cd00371">
    <property type="entry name" value="HMA"/>
    <property type="match status" value="1"/>
</dbReference>
<dbReference type="Gene3D" id="3.30.70.100">
    <property type="match status" value="1"/>
</dbReference>
<feature type="domain" description="HMA" evidence="1">
    <location>
        <begin position="1"/>
        <end position="66"/>
    </location>
</feature>
<dbReference type="InterPro" id="IPR036163">
    <property type="entry name" value="HMA_dom_sf"/>
</dbReference>
<dbReference type="InterPro" id="IPR006121">
    <property type="entry name" value="HMA_dom"/>
</dbReference>
<dbReference type="EMBL" id="FOXW01000009">
    <property type="protein sequence ID" value="SFQ45127.1"/>
    <property type="molecule type" value="Genomic_DNA"/>
</dbReference>
<dbReference type="GO" id="GO:0046872">
    <property type="term" value="F:metal ion binding"/>
    <property type="evidence" value="ECO:0007669"/>
    <property type="project" value="InterPro"/>
</dbReference>